<feature type="transmembrane region" description="Helical" evidence="1">
    <location>
        <begin position="12"/>
        <end position="38"/>
    </location>
</feature>
<proteinExistence type="predicted"/>
<organism evidence="2 3">
    <name type="scientific">Kitasatospora viridis</name>
    <dbReference type="NCBI Taxonomy" id="281105"/>
    <lineage>
        <taxon>Bacteria</taxon>
        <taxon>Bacillati</taxon>
        <taxon>Actinomycetota</taxon>
        <taxon>Actinomycetes</taxon>
        <taxon>Kitasatosporales</taxon>
        <taxon>Streptomycetaceae</taxon>
        <taxon>Kitasatospora</taxon>
    </lineage>
</organism>
<feature type="transmembrane region" description="Helical" evidence="1">
    <location>
        <begin position="50"/>
        <end position="72"/>
    </location>
</feature>
<accession>A0A561UGD2</accession>
<dbReference type="EMBL" id="VIWT01000001">
    <property type="protein sequence ID" value="TWF98415.1"/>
    <property type="molecule type" value="Genomic_DNA"/>
</dbReference>
<dbReference type="AlphaFoldDB" id="A0A561UGD2"/>
<evidence type="ECO:0000256" key="1">
    <source>
        <dbReference type="SAM" id="Phobius"/>
    </source>
</evidence>
<comment type="caution">
    <text evidence="2">The sequence shown here is derived from an EMBL/GenBank/DDBJ whole genome shotgun (WGS) entry which is preliminary data.</text>
</comment>
<keyword evidence="1" id="KW-1133">Transmembrane helix</keyword>
<protein>
    <submittedName>
        <fullName evidence="2">Uncharacterized protein</fullName>
    </submittedName>
</protein>
<dbReference type="Proteomes" id="UP000317940">
    <property type="component" value="Unassembled WGS sequence"/>
</dbReference>
<name>A0A561UGD2_9ACTN</name>
<sequence length="75" mass="7838">MLSELRDTRSRVRVRGATVLAVGVVLGVVCGLLAMAAAPPRPVDAVPVRWLLLAEVGVLGAVMALVAAVVPVRRR</sequence>
<keyword evidence="1" id="KW-0812">Transmembrane</keyword>
<keyword evidence="3" id="KW-1185">Reference proteome</keyword>
<evidence type="ECO:0000313" key="2">
    <source>
        <dbReference type="EMBL" id="TWF98415.1"/>
    </source>
</evidence>
<gene>
    <name evidence="2" type="ORF">FHX73_112223</name>
</gene>
<keyword evidence="1" id="KW-0472">Membrane</keyword>
<evidence type="ECO:0000313" key="3">
    <source>
        <dbReference type="Proteomes" id="UP000317940"/>
    </source>
</evidence>
<dbReference type="RefSeq" id="WP_145904855.1">
    <property type="nucleotide sequence ID" value="NZ_BAAAMZ010000024.1"/>
</dbReference>
<reference evidence="2 3" key="1">
    <citation type="submission" date="2019-06" db="EMBL/GenBank/DDBJ databases">
        <title>Sequencing the genomes of 1000 actinobacteria strains.</title>
        <authorList>
            <person name="Klenk H.-P."/>
        </authorList>
    </citation>
    <scope>NUCLEOTIDE SEQUENCE [LARGE SCALE GENOMIC DNA]</scope>
    <source>
        <strain evidence="2 3">DSM 44826</strain>
    </source>
</reference>